<reference evidence="1 2" key="1">
    <citation type="journal article" date="2023" name="Sci. Data">
        <title>Genome assembly of the Korean intertidal mud-creeper Batillaria attramentaria.</title>
        <authorList>
            <person name="Patra A.K."/>
            <person name="Ho P.T."/>
            <person name="Jun S."/>
            <person name="Lee S.J."/>
            <person name="Kim Y."/>
            <person name="Won Y.J."/>
        </authorList>
    </citation>
    <scope>NUCLEOTIDE SEQUENCE [LARGE SCALE GENOMIC DNA]</scope>
    <source>
        <strain evidence="1">Wonlab-2016</strain>
    </source>
</reference>
<gene>
    <name evidence="1" type="ORF">BaRGS_00027685</name>
</gene>
<keyword evidence="2" id="KW-1185">Reference proteome</keyword>
<sequence>MLRDAADEAKRGNHGVKQQVRHIANKFLNHCEVSAQEAVYLLLQLPMCRSTRSVIFVNTSPPTQRVNLLKNSTLLEAMKDDDTDITCTSLIDRYADRPKELEHICLAEFATSYDVKKAGSYTRQIKN</sequence>
<dbReference type="EMBL" id="JACVVK020000268">
    <property type="protein sequence ID" value="KAK7481049.1"/>
    <property type="molecule type" value="Genomic_DNA"/>
</dbReference>
<name>A0ABD0K1X7_9CAEN</name>
<dbReference type="Proteomes" id="UP001519460">
    <property type="component" value="Unassembled WGS sequence"/>
</dbReference>
<dbReference type="InterPro" id="IPR051055">
    <property type="entry name" value="PIF1_helicase"/>
</dbReference>
<dbReference type="PANTHER" id="PTHR47642">
    <property type="entry name" value="ATP-DEPENDENT DNA HELICASE"/>
    <property type="match status" value="1"/>
</dbReference>
<organism evidence="1 2">
    <name type="scientific">Batillaria attramentaria</name>
    <dbReference type="NCBI Taxonomy" id="370345"/>
    <lineage>
        <taxon>Eukaryota</taxon>
        <taxon>Metazoa</taxon>
        <taxon>Spiralia</taxon>
        <taxon>Lophotrochozoa</taxon>
        <taxon>Mollusca</taxon>
        <taxon>Gastropoda</taxon>
        <taxon>Caenogastropoda</taxon>
        <taxon>Sorbeoconcha</taxon>
        <taxon>Cerithioidea</taxon>
        <taxon>Batillariidae</taxon>
        <taxon>Batillaria</taxon>
    </lineage>
</organism>
<comment type="caution">
    <text evidence="1">The sequence shown here is derived from an EMBL/GenBank/DDBJ whole genome shotgun (WGS) entry which is preliminary data.</text>
</comment>
<evidence type="ECO:0000313" key="1">
    <source>
        <dbReference type="EMBL" id="KAK7481049.1"/>
    </source>
</evidence>
<evidence type="ECO:0000313" key="2">
    <source>
        <dbReference type="Proteomes" id="UP001519460"/>
    </source>
</evidence>
<protein>
    <submittedName>
        <fullName evidence="1">Uncharacterized protein</fullName>
    </submittedName>
</protein>
<proteinExistence type="predicted"/>
<accession>A0ABD0K1X7</accession>
<dbReference type="PANTHER" id="PTHR47642:SF8">
    <property type="entry name" value="ATP-DEPENDENT DNA HELICASE"/>
    <property type="match status" value="1"/>
</dbReference>
<dbReference type="AlphaFoldDB" id="A0ABD0K1X7"/>